<proteinExistence type="predicted"/>
<protein>
    <submittedName>
        <fullName evidence="1">Uncharacterized protein</fullName>
    </submittedName>
</protein>
<dbReference type="AlphaFoldDB" id="A0A1N7FFJ0"/>
<evidence type="ECO:0000313" key="2">
    <source>
        <dbReference type="Proteomes" id="UP000185687"/>
    </source>
</evidence>
<organism evidence="1 2">
    <name type="scientific">Natronorubrum daqingense</name>
    <dbReference type="NCBI Taxonomy" id="588898"/>
    <lineage>
        <taxon>Archaea</taxon>
        <taxon>Methanobacteriati</taxon>
        <taxon>Methanobacteriota</taxon>
        <taxon>Stenosarchaea group</taxon>
        <taxon>Halobacteria</taxon>
        <taxon>Halobacteriales</taxon>
        <taxon>Natrialbaceae</taxon>
        <taxon>Natronorubrum</taxon>
    </lineage>
</organism>
<evidence type="ECO:0000313" key="1">
    <source>
        <dbReference type="EMBL" id="SIR99064.1"/>
    </source>
</evidence>
<keyword evidence="2" id="KW-1185">Reference proteome</keyword>
<accession>A0A1N7FFJ0</accession>
<dbReference type="EMBL" id="FTNP01000006">
    <property type="protein sequence ID" value="SIR99064.1"/>
    <property type="molecule type" value="Genomic_DNA"/>
</dbReference>
<name>A0A1N7FFJ0_9EURY</name>
<reference evidence="1 2" key="1">
    <citation type="submission" date="2017-01" db="EMBL/GenBank/DDBJ databases">
        <authorList>
            <person name="Mah S.A."/>
            <person name="Swanson W.J."/>
            <person name="Moy G.W."/>
            <person name="Vacquier V.D."/>
        </authorList>
    </citation>
    <scope>NUCLEOTIDE SEQUENCE [LARGE SCALE GENOMIC DNA]</scope>
    <source>
        <strain evidence="1 2">CGMCC 1.8909</strain>
    </source>
</reference>
<dbReference type="Proteomes" id="UP000185687">
    <property type="component" value="Unassembled WGS sequence"/>
</dbReference>
<sequence length="41" mass="4794">MALENPQQNEYLLLKFEPLRSHVGKLRYPNMHTKPVTPCAQ</sequence>
<gene>
    <name evidence="1" type="ORF">SAMN05421809_3175</name>
</gene>